<dbReference type="EMBL" id="AP018112">
    <property type="protein sequence ID" value="BAX61000.1"/>
    <property type="molecule type" value="Genomic_DNA"/>
</dbReference>
<proteinExistence type="predicted"/>
<accession>A0A1Y1BLU5</accession>
<gene>
    <name evidence="2" type="ORF">BSFP_038660</name>
</gene>
<dbReference type="Proteomes" id="UP000218432">
    <property type="component" value="Chromosome 2"/>
</dbReference>
<protein>
    <submittedName>
        <fullName evidence="2">Uncharacterized protein</fullName>
    </submittedName>
</protein>
<name>A0A1Y1BLU5_9BURK</name>
<evidence type="ECO:0000313" key="2">
    <source>
        <dbReference type="EMBL" id="BAX61000.1"/>
    </source>
</evidence>
<dbReference type="AlphaFoldDB" id="A0A1Y1BLU5"/>
<reference evidence="2 3" key="1">
    <citation type="journal article" date="2017" name="Genome Announc.">
        <title>Complete Genome Sequence of Burkholderia stabilis FERMP-21014.</title>
        <authorList>
            <person name="Konishi K."/>
            <person name="Kumagai T."/>
            <person name="Sakasegawa S."/>
            <person name="Tamura T."/>
        </authorList>
    </citation>
    <scope>NUCLEOTIDE SEQUENCE [LARGE SCALE GENOMIC DNA]</scope>
    <source>
        <strain evidence="2 3">FERMP-21014</strain>
    </source>
</reference>
<evidence type="ECO:0000256" key="1">
    <source>
        <dbReference type="SAM" id="MobiDB-lite"/>
    </source>
</evidence>
<feature type="region of interest" description="Disordered" evidence="1">
    <location>
        <begin position="1"/>
        <end position="36"/>
    </location>
</feature>
<sequence>MGKTVFEWNGAPRGRRVVRHDGSGPQKVPRVPVATG</sequence>
<evidence type="ECO:0000313" key="3">
    <source>
        <dbReference type="Proteomes" id="UP000218432"/>
    </source>
</evidence>
<organism evidence="2 3">
    <name type="scientific">Burkholderia stabilis</name>
    <dbReference type="NCBI Taxonomy" id="95485"/>
    <lineage>
        <taxon>Bacteria</taxon>
        <taxon>Pseudomonadati</taxon>
        <taxon>Pseudomonadota</taxon>
        <taxon>Betaproteobacteria</taxon>
        <taxon>Burkholderiales</taxon>
        <taxon>Burkholderiaceae</taxon>
        <taxon>Burkholderia</taxon>
        <taxon>Burkholderia cepacia complex</taxon>
    </lineage>
</organism>